<comment type="cofactor">
    <cofactor evidence="1 7">
        <name>FAD</name>
        <dbReference type="ChEBI" id="CHEBI:57692"/>
    </cofactor>
</comment>
<evidence type="ECO:0000256" key="4">
    <source>
        <dbReference type="ARBA" id="ARBA00022827"/>
    </source>
</evidence>
<comment type="caution">
    <text evidence="11">The sequence shown here is derived from an EMBL/GenBank/DDBJ whole genome shotgun (WGS) entry which is preliminary data.</text>
</comment>
<dbReference type="AlphaFoldDB" id="A0A7V7UXW0"/>
<dbReference type="InterPro" id="IPR036250">
    <property type="entry name" value="AcylCo_DH-like_C"/>
</dbReference>
<protein>
    <submittedName>
        <fullName evidence="11">Acyl-CoA dehydrogenase</fullName>
    </submittedName>
</protein>
<feature type="domain" description="Acyl-CoA dehydrogenase/oxidase C-terminal" evidence="8">
    <location>
        <begin position="247"/>
        <end position="409"/>
    </location>
</feature>
<evidence type="ECO:0000256" key="7">
    <source>
        <dbReference type="RuleBase" id="RU362125"/>
    </source>
</evidence>
<keyword evidence="5 7" id="KW-0560">Oxidoreductase</keyword>
<evidence type="ECO:0000259" key="10">
    <source>
        <dbReference type="Pfam" id="PF02771"/>
    </source>
</evidence>
<dbReference type="FunFam" id="2.40.110.10:FF:000001">
    <property type="entry name" value="Acyl-CoA dehydrogenase, mitochondrial"/>
    <property type="match status" value="1"/>
</dbReference>
<dbReference type="Gene3D" id="1.10.540.10">
    <property type="entry name" value="Acyl-CoA dehydrogenase/oxidase, N-terminal domain"/>
    <property type="match status" value="1"/>
</dbReference>
<evidence type="ECO:0000256" key="5">
    <source>
        <dbReference type="ARBA" id="ARBA00023002"/>
    </source>
</evidence>
<dbReference type="PANTHER" id="PTHR43884:SF12">
    <property type="entry name" value="ISOVALERYL-COA DEHYDROGENASE, MITOCHONDRIAL-RELATED"/>
    <property type="match status" value="1"/>
</dbReference>
<dbReference type="Pfam" id="PF00441">
    <property type="entry name" value="Acyl-CoA_dh_1"/>
    <property type="match status" value="1"/>
</dbReference>
<dbReference type="SUPFAM" id="SSF47203">
    <property type="entry name" value="Acyl-CoA dehydrogenase C-terminal domain-like"/>
    <property type="match status" value="1"/>
</dbReference>
<dbReference type="Pfam" id="PF02770">
    <property type="entry name" value="Acyl-CoA_dh_M"/>
    <property type="match status" value="1"/>
</dbReference>
<evidence type="ECO:0000313" key="12">
    <source>
        <dbReference type="Proteomes" id="UP000441354"/>
    </source>
</evidence>
<evidence type="ECO:0000256" key="3">
    <source>
        <dbReference type="ARBA" id="ARBA00022630"/>
    </source>
</evidence>
<evidence type="ECO:0000256" key="6">
    <source>
        <dbReference type="ARBA" id="ARBA00052546"/>
    </source>
</evidence>
<organism evidence="11 12">
    <name type="scientific">Bacillus mesophilum</name>
    <dbReference type="NCBI Taxonomy" id="1071718"/>
    <lineage>
        <taxon>Bacteria</taxon>
        <taxon>Bacillati</taxon>
        <taxon>Bacillota</taxon>
        <taxon>Bacilli</taxon>
        <taxon>Bacillales</taxon>
        <taxon>Bacillaceae</taxon>
        <taxon>Bacillus</taxon>
    </lineage>
</organism>
<feature type="domain" description="Acyl-CoA oxidase/dehydrogenase middle" evidence="9">
    <location>
        <begin position="144"/>
        <end position="235"/>
    </location>
</feature>
<dbReference type="EMBL" id="WBOT01000001">
    <property type="protein sequence ID" value="KAB2335814.1"/>
    <property type="molecule type" value="Genomic_DNA"/>
</dbReference>
<dbReference type="Gene3D" id="2.40.110.10">
    <property type="entry name" value="Butyryl-CoA Dehydrogenase, subunit A, domain 2"/>
    <property type="match status" value="1"/>
</dbReference>
<dbReference type="InterPro" id="IPR046373">
    <property type="entry name" value="Acyl-CoA_Oxase/DH_mid-dom_sf"/>
</dbReference>
<dbReference type="InterPro" id="IPR013786">
    <property type="entry name" value="AcylCoA_DH/ox_N"/>
</dbReference>
<dbReference type="InterPro" id="IPR009100">
    <property type="entry name" value="AcylCoA_DH/oxidase_NM_dom_sf"/>
</dbReference>
<keyword evidence="3 7" id="KW-0285">Flavoprotein</keyword>
<accession>A0A7V7UXW0</accession>
<dbReference type="SUPFAM" id="SSF56645">
    <property type="entry name" value="Acyl-CoA dehydrogenase NM domain-like"/>
    <property type="match status" value="1"/>
</dbReference>
<evidence type="ECO:0000259" key="9">
    <source>
        <dbReference type="Pfam" id="PF02770"/>
    </source>
</evidence>
<evidence type="ECO:0000313" key="11">
    <source>
        <dbReference type="EMBL" id="KAB2335814.1"/>
    </source>
</evidence>
<dbReference type="PANTHER" id="PTHR43884">
    <property type="entry name" value="ACYL-COA DEHYDROGENASE"/>
    <property type="match status" value="1"/>
</dbReference>
<comment type="similarity">
    <text evidence="2 7">Belongs to the acyl-CoA dehydrogenase family.</text>
</comment>
<dbReference type="FunFam" id="1.20.140.10:FF:000019">
    <property type="entry name" value="Acyl-CoA dehydrogenase"/>
    <property type="match status" value="1"/>
</dbReference>
<keyword evidence="12" id="KW-1185">Reference proteome</keyword>
<keyword evidence="4 7" id="KW-0274">FAD</keyword>
<dbReference type="InterPro" id="IPR006091">
    <property type="entry name" value="Acyl-CoA_Oxase/DH_mid-dom"/>
</dbReference>
<dbReference type="OrthoDB" id="9802447at2"/>
<dbReference type="Gene3D" id="1.20.140.10">
    <property type="entry name" value="Butyryl-CoA Dehydrogenase, subunit A, domain 3"/>
    <property type="match status" value="2"/>
</dbReference>
<dbReference type="GO" id="GO:0050660">
    <property type="term" value="F:flavin adenine dinucleotide binding"/>
    <property type="evidence" value="ECO:0007669"/>
    <property type="project" value="InterPro"/>
</dbReference>
<dbReference type="GO" id="GO:0003995">
    <property type="term" value="F:acyl-CoA dehydrogenase activity"/>
    <property type="evidence" value="ECO:0007669"/>
    <property type="project" value="TreeGrafter"/>
</dbReference>
<feature type="domain" description="Acyl-CoA dehydrogenase/oxidase N-terminal" evidence="10">
    <location>
        <begin position="28"/>
        <end position="140"/>
    </location>
</feature>
<dbReference type="Proteomes" id="UP000441354">
    <property type="component" value="Unassembled WGS sequence"/>
</dbReference>
<name>A0A7V7UXW0_9BACI</name>
<evidence type="ECO:0000256" key="2">
    <source>
        <dbReference type="ARBA" id="ARBA00009347"/>
    </source>
</evidence>
<proteinExistence type="inferred from homology"/>
<reference evidence="11 12" key="1">
    <citation type="journal article" date="2014" name="Arch. Microbiol.">
        <title>Bacillus mesophilum sp. nov., strain IITR-54T, a novel 4-chlorobiphenyl dechlorinating bacterium.</title>
        <authorList>
            <person name="Manickam N."/>
            <person name="Singh N.K."/>
            <person name="Bajaj A."/>
            <person name="Kumar R.M."/>
            <person name="Kaur G."/>
            <person name="Kaur N."/>
            <person name="Bala M."/>
            <person name="Kumar A."/>
            <person name="Mayilraj S."/>
        </authorList>
    </citation>
    <scope>NUCLEOTIDE SEQUENCE [LARGE SCALE GENOMIC DNA]</scope>
    <source>
        <strain evidence="11 12">IITR-54</strain>
    </source>
</reference>
<dbReference type="InterPro" id="IPR009075">
    <property type="entry name" value="AcylCo_DH/oxidase_C"/>
</dbReference>
<sequence length="563" mass="62401">MEKANTMSHNPYLFYDSITAPFTPEDFTDDDILIAKTAELFVKTEVKPKVGNIEKQQHAEVVNLFRKAGELGLLSIEIPEDYGGFQLDKSISGVVAEKLGWAGSFSVSFNIHAGVGTLPYIYYGTEEQKQKYLPKLGSGEWIGAYALTESNAGSDALNAKTTAKQLENGSWVINGEKQWITNANVADVFLVFAKSVQGMTAFIVDRDFKGVSIGAEEEKMGIKGSSTATLILEDCLVPSENVLGDIGKGHLVALNILNLARLKLSFANIGTAKQALQLAIHYAEERQQFGKSISEFHMIQEKLANMALAIFGAESISYRTAGYIDEVLNRKDSTESFNSLVSAFALEASICKVFGSEALASNVDEAVQIHGGNGYMKDYTVEALYRDARISRIFEGTNEINRLTIAKNALKRTSLPSSIKDLYKKEQLTRQEGYLVGGAELFDKILKALTMKRHPKNIEQELMRILADATSELYVMDSCYRRTLKHPDHEVIQLLSETICEEGFYKIASGAAVMIACLYENEIEREEKLNEVSSIYVPTRSQTLITKRKIAQAILQKGQYFTV</sequence>
<comment type="catalytic activity">
    <reaction evidence="6">
        <text>a 2,3-saturated acyl-CoA + A = a 2,3-dehydroacyl-CoA + AH2</text>
        <dbReference type="Rhea" id="RHEA:48608"/>
        <dbReference type="ChEBI" id="CHEBI:13193"/>
        <dbReference type="ChEBI" id="CHEBI:17499"/>
        <dbReference type="ChEBI" id="CHEBI:60015"/>
        <dbReference type="ChEBI" id="CHEBI:65111"/>
    </reaction>
</comment>
<dbReference type="FunFam" id="1.10.540.10:FF:000001">
    <property type="entry name" value="Very long-chain-specific acyl-CoA dehydrogenase, mitochondrial"/>
    <property type="match status" value="1"/>
</dbReference>
<evidence type="ECO:0000259" key="8">
    <source>
        <dbReference type="Pfam" id="PF00441"/>
    </source>
</evidence>
<gene>
    <name evidence="11" type="ORF">F7732_04425</name>
</gene>
<dbReference type="InterPro" id="IPR037069">
    <property type="entry name" value="AcylCoA_DH/ox_N_sf"/>
</dbReference>
<dbReference type="Pfam" id="PF02771">
    <property type="entry name" value="Acyl-CoA_dh_N"/>
    <property type="match status" value="1"/>
</dbReference>
<evidence type="ECO:0000256" key="1">
    <source>
        <dbReference type="ARBA" id="ARBA00001974"/>
    </source>
</evidence>